<evidence type="ECO:0000313" key="1">
    <source>
        <dbReference type="EMBL" id="RAO26487.1"/>
    </source>
</evidence>
<organism evidence="1 2">
    <name type="scientific">Micromonospora saelicesensis</name>
    <dbReference type="NCBI Taxonomy" id="285676"/>
    <lineage>
        <taxon>Bacteria</taxon>
        <taxon>Bacillati</taxon>
        <taxon>Actinomycetota</taxon>
        <taxon>Actinomycetes</taxon>
        <taxon>Micromonosporales</taxon>
        <taxon>Micromonosporaceae</taxon>
        <taxon>Micromonospora</taxon>
    </lineage>
</organism>
<protein>
    <submittedName>
        <fullName evidence="1">Uncharacterized protein</fullName>
    </submittedName>
</protein>
<comment type="caution">
    <text evidence="1">The sequence shown here is derived from an EMBL/GenBank/DDBJ whole genome shotgun (WGS) entry which is preliminary data.</text>
</comment>
<proteinExistence type="predicted"/>
<gene>
    <name evidence="1" type="ORF">PSN13_06515</name>
</gene>
<dbReference type="EMBL" id="PYAG01000041">
    <property type="protein sequence ID" value="RAO26487.1"/>
    <property type="molecule type" value="Genomic_DNA"/>
</dbReference>
<dbReference type="RefSeq" id="WP_146766423.1">
    <property type="nucleotide sequence ID" value="NZ_PYAG01000041.1"/>
</dbReference>
<dbReference type="Proteomes" id="UP000249419">
    <property type="component" value="Unassembled WGS sequence"/>
</dbReference>
<dbReference type="AlphaFoldDB" id="A0A328NC31"/>
<accession>A0A328NC31</accession>
<evidence type="ECO:0000313" key="2">
    <source>
        <dbReference type="Proteomes" id="UP000249419"/>
    </source>
</evidence>
<name>A0A328NC31_9ACTN</name>
<sequence>MSAIGRWLRSLADTVDPQVPPARFSGGMAETEYRERICQWARDNGLDPNEIPEDSEFVIGRDTVTVDVVLRDAAGTVVINGNSVMRTKKTVPLLTPFPTSARQLDTDRSHPDS</sequence>
<reference evidence="1 2" key="1">
    <citation type="submission" date="2018-03" db="EMBL/GenBank/DDBJ databases">
        <title>Defining the species Micromonospora saelicesensis and Micromonospora noduli under the framework of genomics.</title>
        <authorList>
            <person name="Riesco R."/>
            <person name="Trujillo M.E."/>
        </authorList>
    </citation>
    <scope>NUCLEOTIDE SEQUENCE [LARGE SCALE GENOMIC DNA]</scope>
    <source>
        <strain evidence="1 2">PSN13</strain>
    </source>
</reference>